<dbReference type="eggNOG" id="ENOG50336I4">
    <property type="taxonomic scope" value="Bacteria"/>
</dbReference>
<organism evidence="1 2">
    <name type="scientific">Corynebacterium freneyi DNF00450</name>
    <dbReference type="NCBI Taxonomy" id="1287475"/>
    <lineage>
        <taxon>Bacteria</taxon>
        <taxon>Bacillati</taxon>
        <taxon>Actinomycetota</taxon>
        <taxon>Actinomycetes</taxon>
        <taxon>Mycobacteriales</taxon>
        <taxon>Corynebacteriaceae</taxon>
        <taxon>Corynebacterium</taxon>
    </lineage>
</organism>
<comment type="caution">
    <text evidence="1">The sequence shown here is derived from an EMBL/GenBank/DDBJ whole genome shotgun (WGS) entry which is preliminary data.</text>
</comment>
<protein>
    <recommendedName>
        <fullName evidence="3">DUF3515 domain-containing protein</fullName>
    </recommendedName>
</protein>
<name>A0A095ZDG6_9CORY</name>
<dbReference type="InterPro" id="IPR021903">
    <property type="entry name" value="DUF3515"/>
</dbReference>
<accession>A0A095ZDG6</accession>
<dbReference type="EMBL" id="JRNE01000051">
    <property type="protein sequence ID" value="KGF16712.1"/>
    <property type="molecule type" value="Genomic_DNA"/>
</dbReference>
<gene>
    <name evidence="1" type="ORF">HMPREF1650_06805</name>
</gene>
<dbReference type="Proteomes" id="UP000029548">
    <property type="component" value="Unassembled WGS sequence"/>
</dbReference>
<evidence type="ECO:0000313" key="1">
    <source>
        <dbReference type="EMBL" id="KGF16712.1"/>
    </source>
</evidence>
<proteinExistence type="predicted"/>
<dbReference type="RefSeq" id="WP_035122148.1">
    <property type="nucleotide sequence ID" value="NZ_JRNE01000051.1"/>
</dbReference>
<sequence length="314" mass="33406">MGENVQAQGNRRRAGIALALAVLLTFGVIIGAKLFQDGQARNPVLLSSLKMPDNDSPKCAELLERLPDRVDGLVRAELADPAPKGAAVWRNTADERVTLRCGAAVPVQYTELSKTEEVDGVKWIRVDDATAGSDLATWFSVGRTPVVAVTANSDRADAIDDLSKALLPDSEVGGAHEPNPVPLTDLAADDADERCSALLAALPSKIGERTRVDDADLPAGSMAWVDDRGSIVSLRCGVGEPEGYADTEEQLTQINDIVWFAEPSTSFGDVGTWYAMGRERFVAVHLPVAEASSVLPAFSDIIAANLENTSPSEE</sequence>
<dbReference type="Pfam" id="PF12028">
    <property type="entry name" value="DUF3515"/>
    <property type="match status" value="2"/>
</dbReference>
<reference evidence="1 2" key="1">
    <citation type="submission" date="2014-07" db="EMBL/GenBank/DDBJ databases">
        <authorList>
            <person name="McCorrison J."/>
            <person name="Sanka R."/>
            <person name="Torralba M."/>
            <person name="Gillis M."/>
            <person name="Haft D.H."/>
            <person name="Methe B."/>
            <person name="Sutton G."/>
            <person name="Nelson K.E."/>
        </authorList>
    </citation>
    <scope>NUCLEOTIDE SEQUENCE [LARGE SCALE GENOMIC DNA]</scope>
    <source>
        <strain evidence="1 2">DNF00450</strain>
    </source>
</reference>
<evidence type="ECO:0000313" key="2">
    <source>
        <dbReference type="Proteomes" id="UP000029548"/>
    </source>
</evidence>
<dbReference type="AlphaFoldDB" id="A0A095ZDG6"/>
<evidence type="ECO:0008006" key="3">
    <source>
        <dbReference type="Google" id="ProtNLM"/>
    </source>
</evidence>